<organism evidence="1 2">
    <name type="scientific">Helicobacter fennelliae</name>
    <dbReference type="NCBI Taxonomy" id="215"/>
    <lineage>
        <taxon>Bacteria</taxon>
        <taxon>Pseudomonadati</taxon>
        <taxon>Campylobacterota</taxon>
        <taxon>Epsilonproteobacteria</taxon>
        <taxon>Campylobacterales</taxon>
        <taxon>Helicobacteraceae</taxon>
        <taxon>Helicobacter</taxon>
    </lineage>
</organism>
<evidence type="ECO:0000313" key="2">
    <source>
        <dbReference type="Proteomes" id="UP000250166"/>
    </source>
</evidence>
<proteinExistence type="predicted"/>
<dbReference type="AlphaFoldDB" id="A0A2X3DMW9"/>
<sequence>MHSKIIQFEKITALVLEDIGKSTLSGEQMQSLAQTLSDTLKMGKITAHAISNDPLYRSDDYNPCNVDDYIFACEKGGYIVNFACVFVSLESVKSLDETKGFAFCESLYPQRVRENPLGWSLYAKRLAQKRDNFVLHKLDW</sequence>
<accession>A0A2X3DMW9</accession>
<protein>
    <submittedName>
        <fullName evidence="1">Uncharacterized protein</fullName>
    </submittedName>
</protein>
<reference evidence="1 2" key="1">
    <citation type="submission" date="2018-06" db="EMBL/GenBank/DDBJ databases">
        <authorList>
            <consortium name="Pathogen Informatics"/>
            <person name="Doyle S."/>
        </authorList>
    </citation>
    <scope>NUCLEOTIDE SEQUENCE [LARGE SCALE GENOMIC DNA]</scope>
    <source>
        <strain evidence="1 2">NCTC13102</strain>
    </source>
</reference>
<dbReference type="RefSeq" id="WP_112058990.1">
    <property type="nucleotide sequence ID" value="NZ_UAWL01000006.1"/>
</dbReference>
<name>A0A2X3DMW9_9HELI</name>
<dbReference type="Proteomes" id="UP000250166">
    <property type="component" value="Unassembled WGS sequence"/>
</dbReference>
<dbReference type="EMBL" id="UAWL01000006">
    <property type="protein sequence ID" value="SQB99540.1"/>
    <property type="molecule type" value="Genomic_DNA"/>
</dbReference>
<evidence type="ECO:0000313" key="1">
    <source>
        <dbReference type="EMBL" id="SQB99540.1"/>
    </source>
</evidence>
<gene>
    <name evidence="1" type="ORF">NCTC13102_01865</name>
</gene>